<keyword evidence="1" id="KW-0479">Metal-binding</keyword>
<dbReference type="AlphaFoldDB" id="A0A3P6QG06"/>
<dbReference type="InterPro" id="IPR008922">
    <property type="entry name" value="Di-copper_centre_dom_sf"/>
</dbReference>
<accession>A0A3P6QG06</accession>
<sequence>MYAMSHLTHTKVVRCLAKKLKSDRMAPMVTRKVLTLLSSYLIVQVRNNQIGLDAWCHSAPDDSLRFWCLQLRDMDRMARSSKYFGKVVANKFVNEVKYITKNNPNILRTRLEEGRVVPSLKRTYNTPARTIYECFNLTCVCGFMGGSMRTGRCVLRNGVLLNQAYRKEYRALTDDERNRFHSAMWAVKNSGVYDYFARIHSRFAIATGAHAGPAFVPWHREYLKRLEFALRTVDPSVAMPYWDSTLDSRLPNPGHSVLWTDELLGGSRYGEVRDGAFRGWLLENVKPFRTRIIRRAVGVSSRPINVTSFLTFISSPNVQQLLASPAAQEDCPIPRTWQALELVHGSPHIFVGEDMVFLANSANDPAFFLHHSFVDYIWETWRQGIQPRQNRESEYPRDDSRCSSAAHFAHAPMLPFLPMLNIDGLSNEYTGSLFFFLQTFLKFLELWINKNLLSFLDYLYRYAGRPTCSYNNRNCGSR</sequence>
<dbReference type="OrthoDB" id="6132182at2759"/>
<dbReference type="PANTHER" id="PTHR11474:SF21">
    <property type="entry name" value="SHKT DOMAIN-CONTAINING PROTEIN"/>
    <property type="match status" value="1"/>
</dbReference>
<dbReference type="InterPro" id="IPR002227">
    <property type="entry name" value="Tyrosinase_Cu-bd"/>
</dbReference>
<evidence type="ECO:0000259" key="2">
    <source>
        <dbReference type="PROSITE" id="PS00497"/>
    </source>
</evidence>
<evidence type="ECO:0000313" key="5">
    <source>
        <dbReference type="Proteomes" id="UP000271889"/>
    </source>
</evidence>
<dbReference type="PRINTS" id="PR00092">
    <property type="entry name" value="TYROSINASE"/>
</dbReference>
<dbReference type="SUPFAM" id="SSF48056">
    <property type="entry name" value="Di-copper centre-containing domain"/>
    <property type="match status" value="1"/>
</dbReference>
<dbReference type="Pfam" id="PF00264">
    <property type="entry name" value="Tyrosinase"/>
    <property type="match status" value="1"/>
</dbReference>
<evidence type="ECO:0000259" key="3">
    <source>
        <dbReference type="PROSITE" id="PS00498"/>
    </source>
</evidence>
<dbReference type="PROSITE" id="PS00498">
    <property type="entry name" value="TYROSINASE_2"/>
    <property type="match status" value="1"/>
</dbReference>
<feature type="domain" description="Tyrosinase copper-binding" evidence="2">
    <location>
        <begin position="210"/>
        <end position="227"/>
    </location>
</feature>
<dbReference type="PROSITE" id="PS00497">
    <property type="entry name" value="TYROSINASE_1"/>
    <property type="match status" value="1"/>
</dbReference>
<dbReference type="EMBL" id="UYRV01001821">
    <property type="protein sequence ID" value="VDK47579.1"/>
    <property type="molecule type" value="Genomic_DNA"/>
</dbReference>
<keyword evidence="5" id="KW-1185">Reference proteome</keyword>
<feature type="domain" description="Tyrosinase copper-binding" evidence="3">
    <location>
        <begin position="364"/>
        <end position="375"/>
    </location>
</feature>
<dbReference type="InterPro" id="IPR050316">
    <property type="entry name" value="Tyrosinase/Hemocyanin"/>
</dbReference>
<dbReference type="PANTHER" id="PTHR11474">
    <property type="entry name" value="TYROSINASE FAMILY MEMBER"/>
    <property type="match status" value="1"/>
</dbReference>
<gene>
    <name evidence="4" type="ORF">CGOC_LOCUS1064</name>
</gene>
<reference evidence="4 5" key="1">
    <citation type="submission" date="2018-11" db="EMBL/GenBank/DDBJ databases">
        <authorList>
            <consortium name="Pathogen Informatics"/>
        </authorList>
    </citation>
    <scope>NUCLEOTIDE SEQUENCE [LARGE SCALE GENOMIC DNA]</scope>
</reference>
<protein>
    <recommendedName>
        <fullName evidence="2 3">Tyrosinase copper-binding domain-containing protein</fullName>
    </recommendedName>
</protein>
<evidence type="ECO:0000256" key="1">
    <source>
        <dbReference type="ARBA" id="ARBA00022723"/>
    </source>
</evidence>
<dbReference type="Gene3D" id="1.10.1280.10">
    <property type="entry name" value="Di-copper center containing domain from catechol oxidase"/>
    <property type="match status" value="1"/>
</dbReference>
<dbReference type="Proteomes" id="UP000271889">
    <property type="component" value="Unassembled WGS sequence"/>
</dbReference>
<name>A0A3P6QG06_CYLGO</name>
<organism evidence="4 5">
    <name type="scientific">Cylicostephanus goldi</name>
    <name type="common">Nematode worm</name>
    <dbReference type="NCBI Taxonomy" id="71465"/>
    <lineage>
        <taxon>Eukaryota</taxon>
        <taxon>Metazoa</taxon>
        <taxon>Ecdysozoa</taxon>
        <taxon>Nematoda</taxon>
        <taxon>Chromadorea</taxon>
        <taxon>Rhabditida</taxon>
        <taxon>Rhabditina</taxon>
        <taxon>Rhabditomorpha</taxon>
        <taxon>Strongyloidea</taxon>
        <taxon>Strongylidae</taxon>
        <taxon>Cylicostephanus</taxon>
    </lineage>
</organism>
<proteinExistence type="predicted"/>
<dbReference type="GO" id="GO:0016491">
    <property type="term" value="F:oxidoreductase activity"/>
    <property type="evidence" value="ECO:0007669"/>
    <property type="project" value="InterPro"/>
</dbReference>
<dbReference type="GO" id="GO:0046872">
    <property type="term" value="F:metal ion binding"/>
    <property type="evidence" value="ECO:0007669"/>
    <property type="project" value="UniProtKB-KW"/>
</dbReference>
<evidence type="ECO:0000313" key="4">
    <source>
        <dbReference type="EMBL" id="VDK47579.1"/>
    </source>
</evidence>